<evidence type="ECO:0000256" key="7">
    <source>
        <dbReference type="SAM" id="Phobius"/>
    </source>
</evidence>
<feature type="domain" description="Thioredoxin" evidence="8">
    <location>
        <begin position="81"/>
        <end position="222"/>
    </location>
</feature>
<dbReference type="Pfam" id="PF08534">
    <property type="entry name" value="Redoxin"/>
    <property type="match status" value="1"/>
</dbReference>
<dbReference type="CDD" id="cd02966">
    <property type="entry name" value="TlpA_like_family"/>
    <property type="match status" value="1"/>
</dbReference>
<feature type="transmembrane region" description="Helical" evidence="7">
    <location>
        <begin position="12"/>
        <end position="33"/>
    </location>
</feature>
<keyword evidence="7" id="KW-0812">Transmembrane</keyword>
<feature type="compositionally biased region" description="Basic and acidic residues" evidence="6">
    <location>
        <begin position="49"/>
        <end position="58"/>
    </location>
</feature>
<proteinExistence type="predicted"/>
<comment type="caution">
    <text evidence="9">The sequence shown here is derived from an EMBL/GenBank/DDBJ whole genome shotgun (WGS) entry which is preliminary data.</text>
</comment>
<dbReference type="EMBL" id="LZJS01000107">
    <property type="protein sequence ID" value="OBH58801.1"/>
    <property type="molecule type" value="Genomic_DNA"/>
</dbReference>
<dbReference type="GO" id="GO:0016491">
    <property type="term" value="F:oxidoreductase activity"/>
    <property type="evidence" value="ECO:0007669"/>
    <property type="project" value="InterPro"/>
</dbReference>
<evidence type="ECO:0000256" key="3">
    <source>
        <dbReference type="ARBA" id="ARBA00022968"/>
    </source>
</evidence>
<dbReference type="PROSITE" id="PS51352">
    <property type="entry name" value="THIOREDOXIN_2"/>
    <property type="match status" value="1"/>
</dbReference>
<keyword evidence="7" id="KW-0472">Membrane</keyword>
<accession>A0A1A2S3K9</accession>
<name>A0A1A2S3K9_9MYCO</name>
<evidence type="ECO:0000256" key="6">
    <source>
        <dbReference type="SAM" id="MobiDB-lite"/>
    </source>
</evidence>
<evidence type="ECO:0000256" key="1">
    <source>
        <dbReference type="ARBA" id="ARBA00004196"/>
    </source>
</evidence>
<comment type="subcellular location">
    <subcellularLocation>
        <location evidence="1">Cell envelope</location>
    </subcellularLocation>
</comment>
<dbReference type="Proteomes" id="UP000093861">
    <property type="component" value="Unassembled WGS sequence"/>
</dbReference>
<evidence type="ECO:0000313" key="9">
    <source>
        <dbReference type="EMBL" id="OBH58801.1"/>
    </source>
</evidence>
<keyword evidence="5" id="KW-0676">Redox-active center</keyword>
<dbReference type="InterPro" id="IPR017937">
    <property type="entry name" value="Thioredoxin_CS"/>
</dbReference>
<evidence type="ECO:0000256" key="4">
    <source>
        <dbReference type="ARBA" id="ARBA00023157"/>
    </source>
</evidence>
<dbReference type="AlphaFoldDB" id="A0A1A2S3K9"/>
<evidence type="ECO:0000256" key="5">
    <source>
        <dbReference type="ARBA" id="ARBA00023284"/>
    </source>
</evidence>
<dbReference type="SUPFAM" id="SSF52833">
    <property type="entry name" value="Thioredoxin-like"/>
    <property type="match status" value="1"/>
</dbReference>
<dbReference type="PROSITE" id="PS00194">
    <property type="entry name" value="THIOREDOXIN_1"/>
    <property type="match status" value="1"/>
</dbReference>
<dbReference type="InterPro" id="IPR036249">
    <property type="entry name" value="Thioredoxin-like_sf"/>
</dbReference>
<evidence type="ECO:0000259" key="8">
    <source>
        <dbReference type="PROSITE" id="PS51352"/>
    </source>
</evidence>
<reference evidence="9 10" key="1">
    <citation type="submission" date="2016-06" db="EMBL/GenBank/DDBJ databases">
        <authorList>
            <person name="Kjaerup R.B."/>
            <person name="Dalgaard T.S."/>
            <person name="Juul-Madsen H.R."/>
        </authorList>
    </citation>
    <scope>NUCLEOTIDE SEQUENCE [LARGE SCALE GENOMIC DNA]</scope>
    <source>
        <strain evidence="9 10">E2464</strain>
    </source>
</reference>
<dbReference type="InterPro" id="IPR013740">
    <property type="entry name" value="Redoxin"/>
</dbReference>
<dbReference type="PANTHER" id="PTHR42852">
    <property type="entry name" value="THIOL:DISULFIDE INTERCHANGE PROTEIN DSBE"/>
    <property type="match status" value="1"/>
</dbReference>
<dbReference type="InterPro" id="IPR013766">
    <property type="entry name" value="Thioredoxin_domain"/>
</dbReference>
<evidence type="ECO:0000313" key="10">
    <source>
        <dbReference type="Proteomes" id="UP000093861"/>
    </source>
</evidence>
<keyword evidence="3" id="KW-0735">Signal-anchor</keyword>
<sequence>MPIRRPTLTRKARWHIAILAVVAALIVALVAQLRDDSAPTPTPASDQPVADREHRDADTPAALAGPRQRANLPPCPGAGTGDGPAALRGVTADCAADGSPVDVARALAGRRVVLNLWAYWCAPCAAELPAMAEYQRRAGSDVTVVTVHQDENETAALLRLAELGVRLPTLQDGRRLVAAALRVVNVMPATVVLRPDGSVAQTLPRVFTTADEIAAAIGNDRG</sequence>
<feature type="region of interest" description="Disordered" evidence="6">
    <location>
        <begin position="36"/>
        <end position="83"/>
    </location>
</feature>
<evidence type="ECO:0000256" key="2">
    <source>
        <dbReference type="ARBA" id="ARBA00022748"/>
    </source>
</evidence>
<keyword evidence="4" id="KW-1015">Disulfide bond</keyword>
<dbReference type="InterPro" id="IPR050553">
    <property type="entry name" value="Thioredoxin_ResA/DsbE_sf"/>
</dbReference>
<dbReference type="RefSeq" id="WP_064952599.1">
    <property type="nucleotide sequence ID" value="NZ_LZJS01000107.1"/>
</dbReference>
<organism evidence="9 10">
    <name type="scientific">Mycobacterium colombiense</name>
    <dbReference type="NCBI Taxonomy" id="339268"/>
    <lineage>
        <taxon>Bacteria</taxon>
        <taxon>Bacillati</taxon>
        <taxon>Actinomycetota</taxon>
        <taxon>Actinomycetes</taxon>
        <taxon>Mycobacteriales</taxon>
        <taxon>Mycobacteriaceae</taxon>
        <taxon>Mycobacterium</taxon>
        <taxon>Mycobacterium avium complex (MAC)</taxon>
    </lineage>
</organism>
<dbReference type="GO" id="GO:0030313">
    <property type="term" value="C:cell envelope"/>
    <property type="evidence" value="ECO:0007669"/>
    <property type="project" value="UniProtKB-SubCell"/>
</dbReference>
<dbReference type="GO" id="GO:0017004">
    <property type="term" value="P:cytochrome complex assembly"/>
    <property type="evidence" value="ECO:0007669"/>
    <property type="project" value="UniProtKB-KW"/>
</dbReference>
<keyword evidence="2" id="KW-0201">Cytochrome c-type biogenesis</keyword>
<dbReference type="Gene3D" id="3.40.30.10">
    <property type="entry name" value="Glutaredoxin"/>
    <property type="match status" value="1"/>
</dbReference>
<protein>
    <recommendedName>
        <fullName evidence="8">Thioredoxin domain-containing protein</fullName>
    </recommendedName>
</protein>
<dbReference type="PANTHER" id="PTHR42852:SF6">
    <property type="entry name" value="THIOL:DISULFIDE INTERCHANGE PROTEIN DSBE"/>
    <property type="match status" value="1"/>
</dbReference>
<keyword evidence="7" id="KW-1133">Transmembrane helix</keyword>
<gene>
    <name evidence="9" type="ORF">A5685_05350</name>
</gene>